<dbReference type="AlphaFoldDB" id="A0A1I6T9I8"/>
<evidence type="ECO:0000259" key="4">
    <source>
        <dbReference type="PROSITE" id="PS50943"/>
    </source>
</evidence>
<dbReference type="SUPFAM" id="SSF51306">
    <property type="entry name" value="LexA/Signal peptidase"/>
    <property type="match status" value="1"/>
</dbReference>
<dbReference type="Proteomes" id="UP000183209">
    <property type="component" value="Unassembled WGS sequence"/>
</dbReference>
<dbReference type="InterPro" id="IPR001387">
    <property type="entry name" value="Cro/C1-type_HTH"/>
</dbReference>
<feature type="domain" description="HTH cro/C1-type" evidence="4">
    <location>
        <begin position="12"/>
        <end position="65"/>
    </location>
</feature>
<dbReference type="Pfam" id="PF01381">
    <property type="entry name" value="HTH_3"/>
    <property type="match status" value="1"/>
</dbReference>
<dbReference type="PROSITE" id="PS50943">
    <property type="entry name" value="HTH_CROC1"/>
    <property type="match status" value="1"/>
</dbReference>
<dbReference type="Gene3D" id="2.10.109.10">
    <property type="entry name" value="Umud Fragment, subunit A"/>
    <property type="match status" value="1"/>
</dbReference>
<dbReference type="CDD" id="cd06529">
    <property type="entry name" value="S24_LexA-like"/>
    <property type="match status" value="1"/>
</dbReference>
<keyword evidence="3" id="KW-0804">Transcription</keyword>
<dbReference type="PANTHER" id="PTHR40661:SF3">
    <property type="entry name" value="FELS-1 PROPHAGE TRANSCRIPTIONAL REGULATOR"/>
    <property type="match status" value="1"/>
</dbReference>
<dbReference type="InterPro" id="IPR036286">
    <property type="entry name" value="LexA/Signal_pep-like_sf"/>
</dbReference>
<dbReference type="SMART" id="SM00530">
    <property type="entry name" value="HTH_XRE"/>
    <property type="match status" value="1"/>
</dbReference>
<keyword evidence="1" id="KW-0805">Transcription regulation</keyword>
<dbReference type="InterPro" id="IPR039418">
    <property type="entry name" value="LexA-like"/>
</dbReference>
<name>A0A1I6T9I8_9FLAO</name>
<dbReference type="GO" id="GO:0003677">
    <property type="term" value="F:DNA binding"/>
    <property type="evidence" value="ECO:0007669"/>
    <property type="project" value="UniProtKB-KW"/>
</dbReference>
<dbReference type="CDD" id="cd00093">
    <property type="entry name" value="HTH_XRE"/>
    <property type="match status" value="1"/>
</dbReference>
<evidence type="ECO:0000313" key="6">
    <source>
        <dbReference type="Proteomes" id="UP000183209"/>
    </source>
</evidence>
<dbReference type="RefSeq" id="WP_038262611.1">
    <property type="nucleotide sequence ID" value="NZ_FPAG01000005.1"/>
</dbReference>
<dbReference type="Gene3D" id="1.10.260.40">
    <property type="entry name" value="lambda repressor-like DNA-binding domains"/>
    <property type="match status" value="1"/>
</dbReference>
<evidence type="ECO:0000256" key="2">
    <source>
        <dbReference type="ARBA" id="ARBA00023125"/>
    </source>
</evidence>
<evidence type="ECO:0000256" key="1">
    <source>
        <dbReference type="ARBA" id="ARBA00023015"/>
    </source>
</evidence>
<dbReference type="Pfam" id="PF00717">
    <property type="entry name" value="Peptidase_S24"/>
    <property type="match status" value="1"/>
</dbReference>
<evidence type="ECO:0000313" key="5">
    <source>
        <dbReference type="EMBL" id="SFS85850.1"/>
    </source>
</evidence>
<dbReference type="PANTHER" id="PTHR40661">
    <property type="match status" value="1"/>
</dbReference>
<proteinExistence type="predicted"/>
<accession>A0A1I6T9I8</accession>
<dbReference type="OrthoDB" id="3831186at2"/>
<dbReference type="InterPro" id="IPR010982">
    <property type="entry name" value="Lambda_DNA-bd_dom_sf"/>
</dbReference>
<evidence type="ECO:0000256" key="3">
    <source>
        <dbReference type="ARBA" id="ARBA00023163"/>
    </source>
</evidence>
<sequence>MIKDLPIASIRFKSIRQEQKLTQQTFAECLGISGTTADIERGKTKISGEIVTKLFQLYRINPLWLFGESNEKYLHPSDNTLPKVVTLNSEEQENVMMVPVKASAGYAHNLQDVEWYENLPAFDLPLPEYRNATHRAFQVKGDSMHPVLHQGEWVIARATERLSDIKPDNLYVVVLPDTVVVKKMIVTNEHTQLISINKEYPPIECPTSEIQEVWQVVSKITTNFEVPEYTYDKLAQEMKAGFEAIKSRL</sequence>
<dbReference type="SUPFAM" id="SSF47413">
    <property type="entry name" value="lambda repressor-like DNA-binding domains"/>
    <property type="match status" value="1"/>
</dbReference>
<gene>
    <name evidence="5" type="ORF">SAMN04487906_1927</name>
</gene>
<reference evidence="5 6" key="1">
    <citation type="submission" date="2016-10" db="EMBL/GenBank/DDBJ databases">
        <authorList>
            <person name="de Groot N.N."/>
        </authorList>
    </citation>
    <scope>NUCLEOTIDE SEQUENCE [LARGE SCALE GENOMIC DNA]</scope>
    <source>
        <strain evidence="5 6">CGMCC 1.6114</strain>
    </source>
</reference>
<organism evidence="5 6">
    <name type="scientific">Zhouia amylolytica</name>
    <dbReference type="NCBI Taxonomy" id="376730"/>
    <lineage>
        <taxon>Bacteria</taxon>
        <taxon>Pseudomonadati</taxon>
        <taxon>Bacteroidota</taxon>
        <taxon>Flavobacteriia</taxon>
        <taxon>Flavobacteriales</taxon>
        <taxon>Flavobacteriaceae</taxon>
        <taxon>Zhouia</taxon>
    </lineage>
</organism>
<keyword evidence="2" id="KW-0238">DNA-binding</keyword>
<protein>
    <submittedName>
        <fullName evidence="5">Phage repressor protein C, contains Cro/C1-type HTH and peptisase s24 domains</fullName>
    </submittedName>
</protein>
<dbReference type="InterPro" id="IPR015927">
    <property type="entry name" value="Peptidase_S24_S26A/B/C"/>
</dbReference>
<dbReference type="EMBL" id="FPAG01000005">
    <property type="protein sequence ID" value="SFS85850.1"/>
    <property type="molecule type" value="Genomic_DNA"/>
</dbReference>